<evidence type="ECO:0000256" key="5">
    <source>
        <dbReference type="ARBA" id="ARBA00022737"/>
    </source>
</evidence>
<dbReference type="Pfam" id="PF00560">
    <property type="entry name" value="LRR_1"/>
    <property type="match status" value="4"/>
</dbReference>
<accession>A0A9N7NYV1</accession>
<dbReference type="Gene3D" id="3.80.10.10">
    <property type="entry name" value="Ribonuclease Inhibitor"/>
    <property type="match status" value="2"/>
</dbReference>
<dbReference type="GO" id="GO:0016020">
    <property type="term" value="C:membrane"/>
    <property type="evidence" value="ECO:0007669"/>
    <property type="project" value="UniProtKB-SubCell"/>
</dbReference>
<dbReference type="GO" id="GO:0005524">
    <property type="term" value="F:ATP binding"/>
    <property type="evidence" value="ECO:0007669"/>
    <property type="project" value="UniProtKB-KW"/>
</dbReference>
<keyword evidence="7" id="KW-0067">ATP-binding</keyword>
<evidence type="ECO:0000313" key="14">
    <source>
        <dbReference type="Proteomes" id="UP001153555"/>
    </source>
</evidence>
<evidence type="ECO:0000256" key="4">
    <source>
        <dbReference type="ARBA" id="ARBA00022729"/>
    </source>
</evidence>
<dbReference type="PANTHER" id="PTHR48010:SF32">
    <property type="entry name" value="PROTEIN KINASE DOMAIN-CONTAINING PROTEIN"/>
    <property type="match status" value="1"/>
</dbReference>
<dbReference type="FunFam" id="3.80.10.10:FF:000234">
    <property type="entry name" value="Probable inactive receptor kinase RLK902"/>
    <property type="match status" value="1"/>
</dbReference>
<keyword evidence="4 11" id="KW-0732">Signal</keyword>
<dbReference type="PANTHER" id="PTHR48010">
    <property type="entry name" value="OS05G0588300 PROTEIN"/>
    <property type="match status" value="1"/>
</dbReference>
<dbReference type="AlphaFoldDB" id="A0A9N7NYV1"/>
<keyword evidence="13" id="KW-0675">Receptor</keyword>
<dbReference type="InterPro" id="IPR050994">
    <property type="entry name" value="At_inactive_RLKs"/>
</dbReference>
<evidence type="ECO:0000256" key="6">
    <source>
        <dbReference type="ARBA" id="ARBA00022741"/>
    </source>
</evidence>
<dbReference type="Pfam" id="PF07714">
    <property type="entry name" value="PK_Tyr_Ser-Thr"/>
    <property type="match status" value="1"/>
</dbReference>
<keyword evidence="3 10" id="KW-0812">Transmembrane</keyword>
<keyword evidence="6" id="KW-0547">Nucleotide-binding</keyword>
<dbReference type="Proteomes" id="UP001153555">
    <property type="component" value="Unassembled WGS sequence"/>
</dbReference>
<name>A0A9N7NYV1_STRHE</name>
<dbReference type="GO" id="GO:0004672">
    <property type="term" value="F:protein kinase activity"/>
    <property type="evidence" value="ECO:0007669"/>
    <property type="project" value="InterPro"/>
</dbReference>
<keyword evidence="9 10" id="KW-0472">Membrane</keyword>
<feature type="chain" id="PRO_5040284852" evidence="11">
    <location>
        <begin position="28"/>
        <end position="609"/>
    </location>
</feature>
<evidence type="ECO:0000313" key="13">
    <source>
        <dbReference type="EMBL" id="CAA0841408.1"/>
    </source>
</evidence>
<reference evidence="13" key="1">
    <citation type="submission" date="2019-12" db="EMBL/GenBank/DDBJ databases">
        <authorList>
            <person name="Scholes J."/>
        </authorList>
    </citation>
    <scope>NUCLEOTIDE SEQUENCE</scope>
</reference>
<dbReference type="Pfam" id="PF08263">
    <property type="entry name" value="LRRNT_2"/>
    <property type="match status" value="1"/>
</dbReference>
<evidence type="ECO:0000256" key="2">
    <source>
        <dbReference type="ARBA" id="ARBA00022614"/>
    </source>
</evidence>
<dbReference type="InterPro" id="IPR001245">
    <property type="entry name" value="Ser-Thr/Tyr_kinase_cat_dom"/>
</dbReference>
<evidence type="ECO:0000256" key="11">
    <source>
        <dbReference type="SAM" id="SignalP"/>
    </source>
</evidence>
<organism evidence="13 14">
    <name type="scientific">Striga hermonthica</name>
    <name type="common">Purple witchweed</name>
    <name type="synonym">Buchnera hermonthica</name>
    <dbReference type="NCBI Taxonomy" id="68872"/>
    <lineage>
        <taxon>Eukaryota</taxon>
        <taxon>Viridiplantae</taxon>
        <taxon>Streptophyta</taxon>
        <taxon>Embryophyta</taxon>
        <taxon>Tracheophyta</taxon>
        <taxon>Spermatophyta</taxon>
        <taxon>Magnoliopsida</taxon>
        <taxon>eudicotyledons</taxon>
        <taxon>Gunneridae</taxon>
        <taxon>Pentapetalae</taxon>
        <taxon>asterids</taxon>
        <taxon>lamiids</taxon>
        <taxon>Lamiales</taxon>
        <taxon>Orobanchaceae</taxon>
        <taxon>Buchnereae</taxon>
        <taxon>Striga</taxon>
    </lineage>
</organism>
<dbReference type="InterPro" id="IPR011009">
    <property type="entry name" value="Kinase-like_dom_sf"/>
</dbReference>
<feature type="domain" description="Protein kinase" evidence="12">
    <location>
        <begin position="342"/>
        <end position="609"/>
    </location>
</feature>
<dbReference type="SUPFAM" id="SSF56112">
    <property type="entry name" value="Protein kinase-like (PK-like)"/>
    <property type="match status" value="1"/>
</dbReference>
<evidence type="ECO:0000256" key="8">
    <source>
        <dbReference type="ARBA" id="ARBA00022989"/>
    </source>
</evidence>
<feature type="signal peptide" evidence="11">
    <location>
        <begin position="1"/>
        <end position="27"/>
    </location>
</feature>
<evidence type="ECO:0000256" key="7">
    <source>
        <dbReference type="ARBA" id="ARBA00022840"/>
    </source>
</evidence>
<evidence type="ECO:0000256" key="9">
    <source>
        <dbReference type="ARBA" id="ARBA00023136"/>
    </source>
</evidence>
<evidence type="ECO:0000256" key="3">
    <source>
        <dbReference type="ARBA" id="ARBA00022692"/>
    </source>
</evidence>
<dbReference type="SUPFAM" id="SSF52058">
    <property type="entry name" value="L domain-like"/>
    <property type="match status" value="1"/>
</dbReference>
<sequence length="609" mass="66683">MASSHHRSLLLLLFILSLFTLLPPTFSLLAGELTALLRLRAAVRGRTLLWNTTAASPCSWEGVACDNATGRVVALRLPANGLTGIIPANTIGNLTELQTLSLRQNSLSGEIPPDIASCTLLQDLHLQGNTFSGEIPSSFFTLSNLARVNLAGNNFSGILSPEFNRLINLRTLYLENNRLTGSLPNFDALIRLRNFNVSFNGITGPIPLGLARFPAQSFLGNPLCGPPLLSCPDNNGNTLSNGAIAGIAVGSTFLVLLILIIFFFSWRKYRSRKILPGANASPLERRIPSPTPIIFWDENSHSSEKKDSSESRKTEEMKRVGVDGLVFLGKNVETFSLQELLSALAEVLGQGTVGSTYKAYFDSGVEVIVKRLKNVCVGEEEFRNKIEEVGLMVHENLEGAKGYFYGREEKLLLYEPMTNGSLYALLHGTNQRPLSLEIRAKIALGIACGIKHLHTATTTHGNIRSSNVFLTDYYTPRVSEYGVTQLVHPAAGPNGYRAPEVVDPRNVSREADVFSFGVLLLEMLTRKEPGRVLVEEGVELPGWVGSVAEENWPAEVFDPDLLRYGDGFKEGLMLRLLRLALTCAGQSPETRPLMEEVVREIEGVCVSSF</sequence>
<gene>
    <name evidence="13" type="ORF">SHERM_07419</name>
</gene>
<dbReference type="Gene3D" id="3.30.200.20">
    <property type="entry name" value="Phosphorylase Kinase, domain 1"/>
    <property type="match status" value="1"/>
</dbReference>
<dbReference type="InterPro" id="IPR000719">
    <property type="entry name" value="Prot_kinase_dom"/>
</dbReference>
<protein>
    <submittedName>
        <fullName evidence="13">Probable inactive receptor kinase</fullName>
    </submittedName>
</protein>
<keyword evidence="2" id="KW-0433">Leucine-rich repeat</keyword>
<keyword evidence="5" id="KW-0677">Repeat</keyword>
<dbReference type="PROSITE" id="PS50011">
    <property type="entry name" value="PROTEIN_KINASE_DOM"/>
    <property type="match status" value="1"/>
</dbReference>
<evidence type="ECO:0000259" key="12">
    <source>
        <dbReference type="PROSITE" id="PS50011"/>
    </source>
</evidence>
<keyword evidence="8 10" id="KW-1133">Transmembrane helix</keyword>
<dbReference type="Gene3D" id="1.10.510.10">
    <property type="entry name" value="Transferase(Phosphotransferase) domain 1"/>
    <property type="match status" value="1"/>
</dbReference>
<keyword evidence="14" id="KW-1185">Reference proteome</keyword>
<feature type="transmembrane region" description="Helical" evidence="10">
    <location>
        <begin position="243"/>
        <end position="264"/>
    </location>
</feature>
<comment type="subcellular location">
    <subcellularLocation>
        <location evidence="1">Membrane</location>
    </subcellularLocation>
</comment>
<evidence type="ECO:0000256" key="1">
    <source>
        <dbReference type="ARBA" id="ARBA00004370"/>
    </source>
</evidence>
<dbReference type="PROSITE" id="PS51450">
    <property type="entry name" value="LRR"/>
    <property type="match status" value="1"/>
</dbReference>
<keyword evidence="13" id="KW-0418">Kinase</keyword>
<dbReference type="InterPro" id="IPR001611">
    <property type="entry name" value="Leu-rich_rpt"/>
</dbReference>
<dbReference type="InterPro" id="IPR013210">
    <property type="entry name" value="LRR_N_plant-typ"/>
</dbReference>
<keyword evidence="13" id="KW-0808">Transferase</keyword>
<dbReference type="InterPro" id="IPR032675">
    <property type="entry name" value="LRR_dom_sf"/>
</dbReference>
<evidence type="ECO:0000256" key="10">
    <source>
        <dbReference type="SAM" id="Phobius"/>
    </source>
</evidence>
<proteinExistence type="predicted"/>
<comment type="caution">
    <text evidence="13">The sequence shown here is derived from an EMBL/GenBank/DDBJ whole genome shotgun (WGS) entry which is preliminary data.</text>
</comment>
<dbReference type="OrthoDB" id="283575at2759"/>
<dbReference type="EMBL" id="CACSLK010034108">
    <property type="protein sequence ID" value="CAA0841408.1"/>
    <property type="molecule type" value="Genomic_DNA"/>
</dbReference>